<dbReference type="PANTHER" id="PTHR30576">
    <property type="entry name" value="COLANIC BIOSYNTHESIS UDP-GLUCOSE LIPID CARRIER TRANSFERASE"/>
    <property type="match status" value="1"/>
</dbReference>
<gene>
    <name evidence="2" type="ORF">S03H2_07296</name>
</gene>
<dbReference type="Pfam" id="PF02397">
    <property type="entry name" value="Bac_transf"/>
    <property type="match status" value="1"/>
</dbReference>
<evidence type="ECO:0000259" key="1">
    <source>
        <dbReference type="Pfam" id="PF02397"/>
    </source>
</evidence>
<dbReference type="InterPro" id="IPR003362">
    <property type="entry name" value="Bact_transf"/>
</dbReference>
<accession>X1DRR9</accession>
<comment type="caution">
    <text evidence="2">The sequence shown here is derived from an EMBL/GenBank/DDBJ whole genome shotgun (WGS) entry which is preliminary data.</text>
</comment>
<proteinExistence type="predicted"/>
<dbReference type="GO" id="GO:0016780">
    <property type="term" value="F:phosphotransferase activity, for other substituted phosphate groups"/>
    <property type="evidence" value="ECO:0007669"/>
    <property type="project" value="TreeGrafter"/>
</dbReference>
<organism evidence="2">
    <name type="scientific">marine sediment metagenome</name>
    <dbReference type="NCBI Taxonomy" id="412755"/>
    <lineage>
        <taxon>unclassified sequences</taxon>
        <taxon>metagenomes</taxon>
        <taxon>ecological metagenomes</taxon>
    </lineage>
</organism>
<name>X1DRR9_9ZZZZ</name>
<protein>
    <recommendedName>
        <fullName evidence="1">Bacterial sugar transferase domain-containing protein</fullName>
    </recommendedName>
</protein>
<sequence>MSFVGPRPALYNQELLIRLRKEKSVDKVRPGVTGLAQISGRDQLSIPDKVMYDQLYIKDASILLDIKIFLVTVKAALTGKGAN</sequence>
<reference evidence="2" key="1">
    <citation type="journal article" date="2014" name="Front. Microbiol.">
        <title>High frequency of phylogenetically diverse reductive dehalogenase-homologous genes in deep subseafloor sedimentary metagenomes.</title>
        <authorList>
            <person name="Kawai M."/>
            <person name="Futagami T."/>
            <person name="Toyoda A."/>
            <person name="Takaki Y."/>
            <person name="Nishi S."/>
            <person name="Hori S."/>
            <person name="Arai W."/>
            <person name="Tsubouchi T."/>
            <person name="Morono Y."/>
            <person name="Uchiyama I."/>
            <person name="Ito T."/>
            <person name="Fujiyama A."/>
            <person name="Inagaki F."/>
            <person name="Takami H."/>
        </authorList>
    </citation>
    <scope>NUCLEOTIDE SEQUENCE</scope>
    <source>
        <strain evidence="2">Expedition CK06-06</strain>
    </source>
</reference>
<dbReference type="EMBL" id="BARU01003341">
    <property type="protein sequence ID" value="GAH22867.1"/>
    <property type="molecule type" value="Genomic_DNA"/>
</dbReference>
<evidence type="ECO:0000313" key="2">
    <source>
        <dbReference type="EMBL" id="GAH22867.1"/>
    </source>
</evidence>
<feature type="domain" description="Bacterial sugar transferase" evidence="1">
    <location>
        <begin position="1"/>
        <end position="77"/>
    </location>
</feature>
<dbReference type="AlphaFoldDB" id="X1DRR9"/>
<dbReference type="PANTHER" id="PTHR30576:SF10">
    <property type="entry name" value="SLL5057 PROTEIN"/>
    <property type="match status" value="1"/>
</dbReference>